<name>A0A8H4QSR0_9AGAR</name>
<dbReference type="EMBL" id="JAACJL010000034">
    <property type="protein sequence ID" value="KAF4615682.1"/>
    <property type="molecule type" value="Genomic_DNA"/>
</dbReference>
<dbReference type="AlphaFoldDB" id="A0A8H4QSR0"/>
<proteinExistence type="predicted"/>
<organism evidence="2 3">
    <name type="scientific">Agrocybe pediades</name>
    <dbReference type="NCBI Taxonomy" id="84607"/>
    <lineage>
        <taxon>Eukaryota</taxon>
        <taxon>Fungi</taxon>
        <taxon>Dikarya</taxon>
        <taxon>Basidiomycota</taxon>
        <taxon>Agaricomycotina</taxon>
        <taxon>Agaricomycetes</taxon>
        <taxon>Agaricomycetidae</taxon>
        <taxon>Agaricales</taxon>
        <taxon>Agaricineae</taxon>
        <taxon>Strophariaceae</taxon>
        <taxon>Agrocybe</taxon>
    </lineage>
</organism>
<evidence type="ECO:0000256" key="1">
    <source>
        <dbReference type="SAM" id="MobiDB-lite"/>
    </source>
</evidence>
<gene>
    <name evidence="2" type="ORF">D9613_012497</name>
</gene>
<protein>
    <submittedName>
        <fullName evidence="2">Uncharacterized protein</fullName>
    </submittedName>
</protein>
<sequence length="64" mass="7036">MPIHPTPANATQHDTTAKQTNKTTETTPSAGDNANMGKLAQNETGRAPHIKWRKQEKANRKGKE</sequence>
<evidence type="ECO:0000313" key="3">
    <source>
        <dbReference type="Proteomes" id="UP000521872"/>
    </source>
</evidence>
<feature type="compositionally biased region" description="Low complexity" evidence="1">
    <location>
        <begin position="17"/>
        <end position="27"/>
    </location>
</feature>
<dbReference type="Proteomes" id="UP000521872">
    <property type="component" value="Unassembled WGS sequence"/>
</dbReference>
<feature type="compositionally biased region" description="Basic and acidic residues" evidence="1">
    <location>
        <begin position="53"/>
        <end position="64"/>
    </location>
</feature>
<reference evidence="2 3" key="1">
    <citation type="submission" date="2019-12" db="EMBL/GenBank/DDBJ databases">
        <authorList>
            <person name="Floudas D."/>
            <person name="Bentzer J."/>
            <person name="Ahren D."/>
            <person name="Johansson T."/>
            <person name="Persson P."/>
            <person name="Tunlid A."/>
        </authorList>
    </citation>
    <scope>NUCLEOTIDE SEQUENCE [LARGE SCALE GENOMIC DNA]</scope>
    <source>
        <strain evidence="2 3">CBS 102.39</strain>
    </source>
</reference>
<comment type="caution">
    <text evidence="2">The sequence shown here is derived from an EMBL/GenBank/DDBJ whole genome shotgun (WGS) entry which is preliminary data.</text>
</comment>
<keyword evidence="3" id="KW-1185">Reference proteome</keyword>
<accession>A0A8H4QSR0</accession>
<evidence type="ECO:0000313" key="2">
    <source>
        <dbReference type="EMBL" id="KAF4615682.1"/>
    </source>
</evidence>
<feature type="region of interest" description="Disordered" evidence="1">
    <location>
        <begin position="1"/>
        <end position="64"/>
    </location>
</feature>